<name>H7EKL8_9SPIR</name>
<proteinExistence type="predicted"/>
<reference evidence="1 2" key="1">
    <citation type="submission" date="2011-09" db="EMBL/GenBank/DDBJ databases">
        <title>The draft genome of Treponema saccharophilum DSM 2985.</title>
        <authorList>
            <consortium name="US DOE Joint Genome Institute (JGI-PGF)"/>
            <person name="Lucas S."/>
            <person name="Copeland A."/>
            <person name="Lapidus A."/>
            <person name="Glavina del Rio T."/>
            <person name="Dalin E."/>
            <person name="Tice H."/>
            <person name="Bruce D."/>
            <person name="Goodwin L."/>
            <person name="Pitluck S."/>
            <person name="Peters L."/>
            <person name="Kyrpides N."/>
            <person name="Mavromatis K."/>
            <person name="Ivanova N."/>
            <person name="Markowitz V."/>
            <person name="Cheng J.-F."/>
            <person name="Hugenholtz P."/>
            <person name="Woyke T."/>
            <person name="Wu D."/>
            <person name="Gronow S."/>
            <person name="Wellnitz S."/>
            <person name="Brambilla E."/>
            <person name="Klenk H.-P."/>
            <person name="Eisen J.A."/>
        </authorList>
    </citation>
    <scope>NUCLEOTIDE SEQUENCE [LARGE SCALE GENOMIC DNA]</scope>
    <source>
        <strain evidence="1 2">DSM 2985</strain>
    </source>
</reference>
<accession>H7EKL8</accession>
<dbReference type="RefSeq" id="WP_002704183.1">
    <property type="nucleotide sequence ID" value="NZ_AGRW01000045.1"/>
</dbReference>
<dbReference type="Proteomes" id="UP000003571">
    <property type="component" value="Unassembled WGS sequence"/>
</dbReference>
<sequence length="79" mass="9043">MFLPEFKKKAENVMHSGNFDITPLVAFIVVSKMEIQETGMFKKKSGNFSEIDEIIHLFLDCGADMKEPTKIGSSELWRM</sequence>
<dbReference type="STRING" id="907348.TresaDRAFT_1675"/>
<gene>
    <name evidence="1" type="ORF">TresaDRAFT_1675</name>
</gene>
<dbReference type="EMBL" id="AGRW01000045">
    <property type="protein sequence ID" value="EIC01923.1"/>
    <property type="molecule type" value="Genomic_DNA"/>
</dbReference>
<dbReference type="AlphaFoldDB" id="H7EKL8"/>
<protein>
    <submittedName>
        <fullName evidence="1">Uncharacterized protein</fullName>
    </submittedName>
</protein>
<evidence type="ECO:0000313" key="1">
    <source>
        <dbReference type="EMBL" id="EIC01923.1"/>
    </source>
</evidence>
<organism evidence="1 2">
    <name type="scientific">Treponema saccharophilum DSM 2985</name>
    <dbReference type="NCBI Taxonomy" id="907348"/>
    <lineage>
        <taxon>Bacteria</taxon>
        <taxon>Pseudomonadati</taxon>
        <taxon>Spirochaetota</taxon>
        <taxon>Spirochaetia</taxon>
        <taxon>Spirochaetales</taxon>
        <taxon>Treponemataceae</taxon>
        <taxon>Treponema</taxon>
    </lineage>
</organism>
<evidence type="ECO:0000313" key="2">
    <source>
        <dbReference type="Proteomes" id="UP000003571"/>
    </source>
</evidence>
<keyword evidence="2" id="KW-1185">Reference proteome</keyword>
<comment type="caution">
    <text evidence="1">The sequence shown here is derived from an EMBL/GenBank/DDBJ whole genome shotgun (WGS) entry which is preliminary data.</text>
</comment>
<dbReference type="PATRIC" id="fig|907348.3.peg.1441"/>